<dbReference type="PANTHER" id="PTHR10826">
    <property type="entry name" value="COMPLEMENT COMPONENT 1"/>
    <property type="match status" value="1"/>
</dbReference>
<dbReference type="OrthoDB" id="278212at2759"/>
<evidence type="ECO:0000313" key="2">
    <source>
        <dbReference type="Proteomes" id="UP000323000"/>
    </source>
</evidence>
<reference evidence="2" key="1">
    <citation type="journal article" date="2019" name="Gigascience">
        <title>De novo genome assembly of the endangered Acer yangbiense, a plant species with extremely small populations endemic to Yunnan Province, China.</title>
        <authorList>
            <person name="Yang J."/>
            <person name="Wariss H.M."/>
            <person name="Tao L."/>
            <person name="Zhang R."/>
            <person name="Yun Q."/>
            <person name="Hollingsworth P."/>
            <person name="Dao Z."/>
            <person name="Luo G."/>
            <person name="Guo H."/>
            <person name="Ma Y."/>
            <person name="Sun W."/>
        </authorList>
    </citation>
    <scope>NUCLEOTIDE SEQUENCE [LARGE SCALE GENOMIC DNA]</scope>
    <source>
        <strain evidence="2">cv. Malutang</strain>
    </source>
</reference>
<sequence length="260" mass="29789">MALAAILRKSAPSLARLARVNRSNHSAIFITSSHLSSTSFVPIFQFSSAVETKKKPSYDESLMQVIDSEIKCAVEQTDGSNRPEWVPSGFPFKVEDSPGQPTVILTREYQDELVKVEVCMPNLDPGEPPEGDHTDRVNKVGQRSPIIIPLIITVTKNSGRSLEFICTGHPNIYYPQIGYPYKLSIDGLLLRKSETCKDERRYGPDFHDLEDNFRKAFHRYLEIRGIEPETMNWLFQLMLNKDRSEYVFWLKNIKNFFIEA</sequence>
<protein>
    <recommendedName>
        <fullName evidence="3">Mitochondrial glycoprotein family protein</fullName>
    </recommendedName>
</protein>
<comment type="caution">
    <text evidence="1">The sequence shown here is derived from an EMBL/GenBank/DDBJ whole genome shotgun (WGS) entry which is preliminary data.</text>
</comment>
<dbReference type="InterPro" id="IPR036561">
    <property type="entry name" value="MAM33_sf"/>
</dbReference>
<evidence type="ECO:0000313" key="1">
    <source>
        <dbReference type="EMBL" id="TXG46935.1"/>
    </source>
</evidence>
<name>A0A5C7GQW3_9ROSI</name>
<dbReference type="AlphaFoldDB" id="A0A5C7GQW3"/>
<dbReference type="SUPFAM" id="SSF54529">
    <property type="entry name" value="Mitochondrial glycoprotein MAM33-like"/>
    <property type="match status" value="1"/>
</dbReference>
<gene>
    <name evidence="1" type="ORF">EZV62_026229</name>
</gene>
<dbReference type="PANTHER" id="PTHR10826:SF41">
    <property type="entry name" value="MITOCHONDRIAL GLYCOPROTEIN FAMILY PROTEIN"/>
    <property type="match status" value="1"/>
</dbReference>
<dbReference type="Proteomes" id="UP000323000">
    <property type="component" value="Chromosome 13"/>
</dbReference>
<evidence type="ECO:0008006" key="3">
    <source>
        <dbReference type="Google" id="ProtNLM"/>
    </source>
</evidence>
<dbReference type="Gene3D" id="3.10.280.10">
    <property type="entry name" value="Mitochondrial glycoprotein"/>
    <property type="match status" value="1"/>
</dbReference>
<keyword evidence="2" id="KW-1185">Reference proteome</keyword>
<accession>A0A5C7GQW3</accession>
<dbReference type="InterPro" id="IPR003428">
    <property type="entry name" value="MAM33"/>
</dbReference>
<dbReference type="Pfam" id="PF02330">
    <property type="entry name" value="MAM33"/>
    <property type="match status" value="1"/>
</dbReference>
<dbReference type="GO" id="GO:0005759">
    <property type="term" value="C:mitochondrial matrix"/>
    <property type="evidence" value="ECO:0007669"/>
    <property type="project" value="InterPro"/>
</dbReference>
<dbReference type="EMBL" id="VAHF01000013">
    <property type="protein sequence ID" value="TXG46935.1"/>
    <property type="molecule type" value="Genomic_DNA"/>
</dbReference>
<proteinExistence type="predicted"/>
<organism evidence="1 2">
    <name type="scientific">Acer yangbiense</name>
    <dbReference type="NCBI Taxonomy" id="1000413"/>
    <lineage>
        <taxon>Eukaryota</taxon>
        <taxon>Viridiplantae</taxon>
        <taxon>Streptophyta</taxon>
        <taxon>Embryophyta</taxon>
        <taxon>Tracheophyta</taxon>
        <taxon>Spermatophyta</taxon>
        <taxon>Magnoliopsida</taxon>
        <taxon>eudicotyledons</taxon>
        <taxon>Gunneridae</taxon>
        <taxon>Pentapetalae</taxon>
        <taxon>rosids</taxon>
        <taxon>malvids</taxon>
        <taxon>Sapindales</taxon>
        <taxon>Sapindaceae</taxon>
        <taxon>Hippocastanoideae</taxon>
        <taxon>Acereae</taxon>
        <taxon>Acer</taxon>
    </lineage>
</organism>